<dbReference type="AlphaFoldDB" id="A0AAV2H3A8"/>
<dbReference type="Proteomes" id="UP001497497">
    <property type="component" value="Unassembled WGS sequence"/>
</dbReference>
<protein>
    <recommendedName>
        <fullName evidence="5">Secreted protein</fullName>
    </recommendedName>
</protein>
<feature type="compositionally biased region" description="Basic residues" evidence="1">
    <location>
        <begin position="116"/>
        <end position="140"/>
    </location>
</feature>
<feature type="signal peptide" evidence="2">
    <location>
        <begin position="1"/>
        <end position="21"/>
    </location>
</feature>
<evidence type="ECO:0000256" key="1">
    <source>
        <dbReference type="SAM" id="MobiDB-lite"/>
    </source>
</evidence>
<keyword evidence="2" id="KW-0732">Signal</keyword>
<proteinExistence type="predicted"/>
<feature type="compositionally biased region" description="Basic and acidic residues" evidence="1">
    <location>
        <begin position="95"/>
        <end position="106"/>
    </location>
</feature>
<evidence type="ECO:0008006" key="5">
    <source>
        <dbReference type="Google" id="ProtNLM"/>
    </source>
</evidence>
<dbReference type="EMBL" id="CAXITT010000026">
    <property type="protein sequence ID" value="CAL1528018.1"/>
    <property type="molecule type" value="Genomic_DNA"/>
</dbReference>
<keyword evidence="4" id="KW-1185">Reference proteome</keyword>
<sequence>MEDSMVSVMFLLVCSVGHCLTQDDEACKISPFVDKRAHSSFLGKSKHIVNGLCVEEHAKQPLTPKCLKYTTDPHPPRFVDSSLATSSKPTLVTKGENKSKVDDVRGPAKKPVGVNKKLKGSKRQRKRNKKKKMGKKKKKS</sequence>
<feature type="chain" id="PRO_5043898200" description="Secreted protein" evidence="2">
    <location>
        <begin position="22"/>
        <end position="140"/>
    </location>
</feature>
<reference evidence="3 4" key="1">
    <citation type="submission" date="2024-04" db="EMBL/GenBank/DDBJ databases">
        <authorList>
            <consortium name="Genoscope - CEA"/>
            <person name="William W."/>
        </authorList>
    </citation>
    <scope>NUCLEOTIDE SEQUENCE [LARGE SCALE GENOMIC DNA]</scope>
</reference>
<evidence type="ECO:0000313" key="3">
    <source>
        <dbReference type="EMBL" id="CAL1528018.1"/>
    </source>
</evidence>
<comment type="caution">
    <text evidence="3">The sequence shown here is derived from an EMBL/GenBank/DDBJ whole genome shotgun (WGS) entry which is preliminary data.</text>
</comment>
<evidence type="ECO:0000256" key="2">
    <source>
        <dbReference type="SAM" id="SignalP"/>
    </source>
</evidence>
<organism evidence="3 4">
    <name type="scientific">Lymnaea stagnalis</name>
    <name type="common">Great pond snail</name>
    <name type="synonym">Helix stagnalis</name>
    <dbReference type="NCBI Taxonomy" id="6523"/>
    <lineage>
        <taxon>Eukaryota</taxon>
        <taxon>Metazoa</taxon>
        <taxon>Spiralia</taxon>
        <taxon>Lophotrochozoa</taxon>
        <taxon>Mollusca</taxon>
        <taxon>Gastropoda</taxon>
        <taxon>Heterobranchia</taxon>
        <taxon>Euthyneura</taxon>
        <taxon>Panpulmonata</taxon>
        <taxon>Hygrophila</taxon>
        <taxon>Lymnaeoidea</taxon>
        <taxon>Lymnaeidae</taxon>
        <taxon>Lymnaea</taxon>
    </lineage>
</organism>
<evidence type="ECO:0000313" key="4">
    <source>
        <dbReference type="Proteomes" id="UP001497497"/>
    </source>
</evidence>
<name>A0AAV2H3A8_LYMST</name>
<accession>A0AAV2H3A8</accession>
<feature type="region of interest" description="Disordered" evidence="1">
    <location>
        <begin position="77"/>
        <end position="140"/>
    </location>
</feature>
<gene>
    <name evidence="3" type="ORF">GSLYS_00002188001</name>
</gene>